<keyword evidence="4" id="KW-1185">Reference proteome</keyword>
<proteinExistence type="predicted"/>
<evidence type="ECO:0000313" key="4">
    <source>
        <dbReference type="Proteomes" id="UP000596742"/>
    </source>
</evidence>
<dbReference type="Proteomes" id="UP000596742">
    <property type="component" value="Unassembled WGS sequence"/>
</dbReference>
<dbReference type="PROSITE" id="PS50022">
    <property type="entry name" value="FA58C_3"/>
    <property type="match status" value="1"/>
</dbReference>
<gene>
    <name evidence="3" type="ORF">MGAL_10B062295</name>
</gene>
<dbReference type="Gene3D" id="2.60.120.260">
    <property type="entry name" value="Galactose-binding domain-like"/>
    <property type="match status" value="1"/>
</dbReference>
<dbReference type="OrthoDB" id="10608828at2759"/>
<dbReference type="SUPFAM" id="SSF49785">
    <property type="entry name" value="Galactose-binding domain-like"/>
    <property type="match status" value="1"/>
</dbReference>
<organism evidence="3 4">
    <name type="scientific">Mytilus galloprovincialis</name>
    <name type="common">Mediterranean mussel</name>
    <dbReference type="NCBI Taxonomy" id="29158"/>
    <lineage>
        <taxon>Eukaryota</taxon>
        <taxon>Metazoa</taxon>
        <taxon>Spiralia</taxon>
        <taxon>Lophotrochozoa</taxon>
        <taxon>Mollusca</taxon>
        <taxon>Bivalvia</taxon>
        <taxon>Autobranchia</taxon>
        <taxon>Pteriomorphia</taxon>
        <taxon>Mytilida</taxon>
        <taxon>Mytiloidea</taxon>
        <taxon>Mytilidae</taxon>
        <taxon>Mytilinae</taxon>
        <taxon>Mytilus</taxon>
    </lineage>
</organism>
<dbReference type="InterPro" id="IPR000421">
    <property type="entry name" value="FA58C"/>
</dbReference>
<evidence type="ECO:0000256" key="1">
    <source>
        <dbReference type="SAM" id="MobiDB-lite"/>
    </source>
</evidence>
<comment type="caution">
    <text evidence="3">The sequence shown here is derived from an EMBL/GenBank/DDBJ whole genome shotgun (WGS) entry which is preliminary data.</text>
</comment>
<feature type="compositionally biased region" description="Low complexity" evidence="1">
    <location>
        <begin position="259"/>
        <end position="299"/>
    </location>
</feature>
<protein>
    <recommendedName>
        <fullName evidence="2">F5/8 type C domain-containing protein</fullName>
    </recommendedName>
</protein>
<dbReference type="Pfam" id="PF00754">
    <property type="entry name" value="F5_F8_type_C"/>
    <property type="match status" value="1"/>
</dbReference>
<dbReference type="AlphaFoldDB" id="A0A8B6DPM6"/>
<dbReference type="EMBL" id="UYJE01003791">
    <property type="protein sequence ID" value="VDI22405.1"/>
    <property type="molecule type" value="Genomic_DNA"/>
</dbReference>
<feature type="region of interest" description="Disordered" evidence="1">
    <location>
        <begin position="233"/>
        <end position="299"/>
    </location>
</feature>
<name>A0A8B6DPM6_MYTGA</name>
<evidence type="ECO:0000313" key="3">
    <source>
        <dbReference type="EMBL" id="VDI22405.1"/>
    </source>
</evidence>
<feature type="compositionally biased region" description="Polar residues" evidence="1">
    <location>
        <begin position="248"/>
        <end position="258"/>
    </location>
</feature>
<sequence>MIWVCVLGCVFQGNGSDYSQHSQADEKCYLSLSPRQQKVSITKKFCEDEMRNVGAIPDQYVDYSSEINPQVDSQINGTAWTPDLNDKSPNVTVYFPTTAIVNAILVQGGGINDTFLEKFTVKVKNVDGQWEDINDINGNPMEFVGNTDGDSVVTVDLPSLEPVEAIQIIPVAQSEPIKLRFDLIGCLMVFGHPSVEQLSLAQDHQSVEQLSQAQDHPSVEQLSQAQYHIRSTTQKGAAGGTSPPRISFGTSTISGTVPSVSGTTIPGTVSSVSGTTVSATGPSVSGTTVSATGPSVSGTTVSATVPAWNNCLPSVSGTTIPGTGPSISGTTIPGTVPSITASTTQKGAAGGTSPPRISFGTSTISGTVPSVSGTTVSATGPSVSGTTVSATGTSVSETTVSATVPAISGTTVSATVPSVSGTTVSAIGPSVSGNNIQLIGHQLVEQLFCTGHL</sequence>
<feature type="domain" description="F5/8 type C" evidence="2">
    <location>
        <begin position="34"/>
        <end position="186"/>
    </location>
</feature>
<accession>A0A8B6DPM6</accession>
<evidence type="ECO:0000259" key="2">
    <source>
        <dbReference type="PROSITE" id="PS50022"/>
    </source>
</evidence>
<reference evidence="3" key="1">
    <citation type="submission" date="2018-11" db="EMBL/GenBank/DDBJ databases">
        <authorList>
            <person name="Alioto T."/>
            <person name="Alioto T."/>
        </authorList>
    </citation>
    <scope>NUCLEOTIDE SEQUENCE</scope>
</reference>
<dbReference type="InterPro" id="IPR008979">
    <property type="entry name" value="Galactose-bd-like_sf"/>
</dbReference>